<evidence type="ECO:0000256" key="6">
    <source>
        <dbReference type="ARBA" id="ARBA00038157"/>
    </source>
</evidence>
<dbReference type="Gene3D" id="3.20.20.100">
    <property type="entry name" value="NADP-dependent oxidoreductase domain"/>
    <property type="match status" value="1"/>
</dbReference>
<dbReference type="PANTHER" id="PTHR43364">
    <property type="entry name" value="NADH-SPECIFIC METHYLGLYOXAL REDUCTASE-RELATED"/>
    <property type="match status" value="1"/>
</dbReference>
<dbReference type="InterPro" id="IPR036812">
    <property type="entry name" value="NAD(P)_OxRdtase_dom_sf"/>
</dbReference>
<sequence length="703" mass="78396">MPSPFGDAPKAASLLDFHRVMAPTAGVRVSPLCLGAMNFGDAWQDMMGKCDKKTVFEILDFFHQQGGNFIDTANNYQNEESEAWIGEWMKERGVRHEIVLATKFTTCFPDPNNAPRQKVNYAGNSTKSLRVSLEASLKKLQTDYIDLLYVHWWDFTTSIPELMQSLNAVANSGKVLYLGVSDTPAWVVSKANEYARNHGMRGFSVYQGRWSAAERDFEREIIPMAREEGMALCPWGALGGGNFTTEEKRKNNEQGRNFGPASEKHIAISKKLEAVAKQKDTQITSIALAYVRHKYPFVYPIVGGRKIDHLKGNIEALGLELSEEEIDDIDSAVPFEIGFPMNFLFEFGGKKYKNNMTSSDVGLLAYAGPLESHLPTTATTTIIHFKMETNIISLSEFRLPGYPDTPLHLNGAPLSIVDTSILTAENPTLTNITPAIGLATLLYKWNPNALAAFLDLDAWFSMTWTLSTAPDTPTGSKLEIGRIGNQITFGSLDSSGENWKLMLTYNIVLEDKDEDEGESAGQQKRGKWVPNPKESMVGERDVTEPAIIERLAESFVAKCVKEKRWETGKKMKHGFCVEYAPMDVWGDGIPMSPHWLYTALDLGACTTCGKREGDDGVKLQRCGRCGTATYCQDACQKGDWAVHKHVCQMSMEDRGQAIKLAEKGGLIRWDEDKTFANEEGEMSQNPNFEIPQRKRVRPEQTGN</sequence>
<dbReference type="AlphaFoldDB" id="A0A364N9W8"/>
<evidence type="ECO:0000256" key="2">
    <source>
        <dbReference type="ARBA" id="ARBA00022771"/>
    </source>
</evidence>
<evidence type="ECO:0000256" key="5">
    <source>
        <dbReference type="ARBA" id="ARBA00023002"/>
    </source>
</evidence>
<dbReference type="GO" id="GO:0008270">
    <property type="term" value="F:zinc ion binding"/>
    <property type="evidence" value="ECO:0007669"/>
    <property type="project" value="UniProtKB-KW"/>
</dbReference>
<keyword evidence="3" id="KW-0862">Zinc</keyword>
<evidence type="ECO:0000256" key="1">
    <source>
        <dbReference type="ARBA" id="ARBA00022723"/>
    </source>
</evidence>
<feature type="region of interest" description="Disordered" evidence="8">
    <location>
        <begin position="514"/>
        <end position="536"/>
    </location>
</feature>
<evidence type="ECO:0000313" key="10">
    <source>
        <dbReference type="EMBL" id="RAR13963.1"/>
    </source>
</evidence>
<keyword evidence="2 7" id="KW-0863">Zinc-finger</keyword>
<keyword evidence="4" id="KW-0521">NADP</keyword>
<evidence type="ECO:0000259" key="9">
    <source>
        <dbReference type="PROSITE" id="PS50865"/>
    </source>
</evidence>
<keyword evidence="11" id="KW-1185">Reference proteome</keyword>
<dbReference type="InterPro" id="IPR023210">
    <property type="entry name" value="NADP_OxRdtase_dom"/>
</dbReference>
<proteinExistence type="inferred from homology"/>
<dbReference type="InterPro" id="IPR002893">
    <property type="entry name" value="Znf_MYND"/>
</dbReference>
<evidence type="ECO:0000313" key="11">
    <source>
        <dbReference type="Proteomes" id="UP000249619"/>
    </source>
</evidence>
<dbReference type="EMBL" id="QGDH01000028">
    <property type="protein sequence ID" value="RAR13963.1"/>
    <property type="molecule type" value="Genomic_DNA"/>
</dbReference>
<evidence type="ECO:0000256" key="8">
    <source>
        <dbReference type="SAM" id="MobiDB-lite"/>
    </source>
</evidence>
<feature type="region of interest" description="Disordered" evidence="8">
    <location>
        <begin position="676"/>
        <end position="703"/>
    </location>
</feature>
<feature type="domain" description="MYND-type" evidence="9">
    <location>
        <begin position="605"/>
        <end position="647"/>
    </location>
</feature>
<dbReference type="STRING" id="183478.A0A364N9W8"/>
<organism evidence="10 11">
    <name type="scientific">Stemphylium lycopersici</name>
    <name type="common">Tomato gray leaf spot disease fungus</name>
    <name type="synonym">Thyrospora lycopersici</name>
    <dbReference type="NCBI Taxonomy" id="183478"/>
    <lineage>
        <taxon>Eukaryota</taxon>
        <taxon>Fungi</taxon>
        <taxon>Dikarya</taxon>
        <taxon>Ascomycota</taxon>
        <taxon>Pezizomycotina</taxon>
        <taxon>Dothideomycetes</taxon>
        <taxon>Pleosporomycetidae</taxon>
        <taxon>Pleosporales</taxon>
        <taxon>Pleosporineae</taxon>
        <taxon>Pleosporaceae</taxon>
        <taxon>Stemphylium</taxon>
    </lineage>
</organism>
<dbReference type="Pfam" id="PF01753">
    <property type="entry name" value="zf-MYND"/>
    <property type="match status" value="1"/>
</dbReference>
<dbReference type="PANTHER" id="PTHR43364:SF7">
    <property type="entry name" value="NADP-DEPENDENT OXIDOREDUCTASE DOMAIN-CONTAINING PROTEIN-RELATED"/>
    <property type="match status" value="1"/>
</dbReference>
<dbReference type="PROSITE" id="PS01360">
    <property type="entry name" value="ZF_MYND_1"/>
    <property type="match status" value="1"/>
</dbReference>
<dbReference type="SUPFAM" id="SSF144232">
    <property type="entry name" value="HIT/MYND zinc finger-like"/>
    <property type="match status" value="1"/>
</dbReference>
<dbReference type="Gene3D" id="6.10.140.2220">
    <property type="match status" value="1"/>
</dbReference>
<keyword evidence="1" id="KW-0479">Metal-binding</keyword>
<accession>A0A364N9W8</accession>
<dbReference type="Proteomes" id="UP000249619">
    <property type="component" value="Unassembled WGS sequence"/>
</dbReference>
<dbReference type="Pfam" id="PF00248">
    <property type="entry name" value="Aldo_ket_red"/>
    <property type="match status" value="1"/>
</dbReference>
<dbReference type="InterPro" id="IPR050523">
    <property type="entry name" value="AKR_Detox_Biosynth"/>
</dbReference>
<gene>
    <name evidence="10" type="ORF">DDE83_002695</name>
</gene>
<evidence type="ECO:0000256" key="4">
    <source>
        <dbReference type="ARBA" id="ARBA00022857"/>
    </source>
</evidence>
<protein>
    <submittedName>
        <fullName evidence="10">Norsolorinic acid reductase</fullName>
    </submittedName>
</protein>
<dbReference type="GO" id="GO:0016491">
    <property type="term" value="F:oxidoreductase activity"/>
    <property type="evidence" value="ECO:0007669"/>
    <property type="project" value="UniProtKB-KW"/>
</dbReference>
<dbReference type="CDD" id="cd19146">
    <property type="entry name" value="AKR_AKR9A1-2"/>
    <property type="match status" value="1"/>
</dbReference>
<comment type="caution">
    <text evidence="10">The sequence shown here is derived from an EMBL/GenBank/DDBJ whole genome shotgun (WGS) entry which is preliminary data.</text>
</comment>
<evidence type="ECO:0000256" key="7">
    <source>
        <dbReference type="PROSITE-ProRule" id="PRU00134"/>
    </source>
</evidence>
<comment type="similarity">
    <text evidence="6">Belongs to the aldo/keto reductase family. Aldo/keto reductase 2 subfamily.</text>
</comment>
<name>A0A364N9W8_STELY</name>
<keyword evidence="5" id="KW-0560">Oxidoreductase</keyword>
<dbReference type="PROSITE" id="PS50865">
    <property type="entry name" value="ZF_MYND_2"/>
    <property type="match status" value="1"/>
</dbReference>
<reference evidence="11" key="1">
    <citation type="submission" date="2018-05" db="EMBL/GenBank/DDBJ databases">
        <title>Draft genome sequence of Stemphylium lycopersici strain CIDEFI 213.</title>
        <authorList>
            <person name="Medina R."/>
            <person name="Franco M.E.E."/>
            <person name="Lucentini C.G."/>
            <person name="Saparrat M.C.N."/>
            <person name="Balatti P.A."/>
        </authorList>
    </citation>
    <scope>NUCLEOTIDE SEQUENCE [LARGE SCALE GENOMIC DNA]</scope>
    <source>
        <strain evidence="11">CIDEFI 213</strain>
    </source>
</reference>
<dbReference type="SUPFAM" id="SSF51430">
    <property type="entry name" value="NAD(P)-linked oxidoreductase"/>
    <property type="match status" value="1"/>
</dbReference>
<evidence type="ECO:0000256" key="3">
    <source>
        <dbReference type="ARBA" id="ARBA00022833"/>
    </source>
</evidence>